<dbReference type="Pfam" id="PF03663">
    <property type="entry name" value="Glyco_hydro_76"/>
    <property type="match status" value="1"/>
</dbReference>
<dbReference type="InterPro" id="IPR005198">
    <property type="entry name" value="Glyco_hydro_76"/>
</dbReference>
<dbReference type="InterPro" id="IPR053169">
    <property type="entry name" value="MUG_Protein"/>
</dbReference>
<dbReference type="EMBL" id="PEJP01000002">
    <property type="protein sequence ID" value="RYO73073.1"/>
    <property type="molecule type" value="Genomic_DNA"/>
</dbReference>
<name>A0A4Q4SRJ7_9PLEO</name>
<feature type="signal peptide" evidence="1">
    <location>
        <begin position="1"/>
        <end position="19"/>
    </location>
</feature>
<dbReference type="PANTHER" id="PTHR47791">
    <property type="entry name" value="MEIOTICALLY UP-REGULATED GENE 191 PROTEIN"/>
    <property type="match status" value="1"/>
</dbReference>
<sequence length="352" mass="39013">MKFFAALLVPLLYSISAHADTFADDAFTAIKLLQEKWYNYDTGLWNDLWWQSGNIIEAIARFGIQDAAFKEYALMIVSNTFAKSPNQHGATQWRNKFYDDEGWWAMGWIASYDLTGDVKYLNAAKDIFEDMTTGWNTPCNGGLWWSKDRDYIAAISNELFFSVAAHIANRVDGQQKEDYTNWASMEWDWFKKSGMINSDELINDGIDPTTCKPKGITFTYNQGIVLAGLSELARAKNNGDYIEEAYKLAVASTTKLSDGSGILTEPVGGPLDPVSSQFKGAYVRGLSTLYENAPQQGVKEFFYRNANAARSQPRVDGGVIVDLWQGSSQNGNPSTHASGIDIMVAAALAGDP</sequence>
<dbReference type="PANTHER" id="PTHR47791:SF1">
    <property type="entry name" value="ENDO MANNANASE, GH76 FAMILY (EUROFUNG)"/>
    <property type="match status" value="1"/>
</dbReference>
<dbReference type="InterPro" id="IPR008928">
    <property type="entry name" value="6-hairpin_glycosidase_sf"/>
</dbReference>
<organism evidence="2 3">
    <name type="scientific">Alternaria arborescens</name>
    <dbReference type="NCBI Taxonomy" id="156630"/>
    <lineage>
        <taxon>Eukaryota</taxon>
        <taxon>Fungi</taxon>
        <taxon>Dikarya</taxon>
        <taxon>Ascomycota</taxon>
        <taxon>Pezizomycotina</taxon>
        <taxon>Dothideomycetes</taxon>
        <taxon>Pleosporomycetidae</taxon>
        <taxon>Pleosporales</taxon>
        <taxon>Pleosporineae</taxon>
        <taxon>Pleosporaceae</taxon>
        <taxon>Alternaria</taxon>
        <taxon>Alternaria sect. Alternaria</taxon>
    </lineage>
</organism>
<evidence type="ECO:0008006" key="4">
    <source>
        <dbReference type="Google" id="ProtNLM"/>
    </source>
</evidence>
<protein>
    <recommendedName>
        <fullName evidence="4">Mannan endo-1,6-alpha-mannosidase</fullName>
    </recommendedName>
</protein>
<evidence type="ECO:0000313" key="3">
    <source>
        <dbReference type="Proteomes" id="UP000293823"/>
    </source>
</evidence>
<dbReference type="Gene3D" id="1.50.10.20">
    <property type="match status" value="1"/>
</dbReference>
<gene>
    <name evidence="2" type="ORF">AA0113_g748</name>
</gene>
<feature type="chain" id="PRO_5020543275" description="Mannan endo-1,6-alpha-mannosidase" evidence="1">
    <location>
        <begin position="20"/>
        <end position="352"/>
    </location>
</feature>
<dbReference type="AlphaFoldDB" id="A0A4Q4SRJ7"/>
<dbReference type="Proteomes" id="UP000293823">
    <property type="component" value="Unassembled WGS sequence"/>
</dbReference>
<keyword evidence="1" id="KW-0732">Signal</keyword>
<reference evidence="3" key="1">
    <citation type="journal article" date="2019" name="bioRxiv">
        <title>Genomics, evolutionary history and diagnostics of the Alternaria alternata species group including apple and Asian pear pathotypes.</title>
        <authorList>
            <person name="Armitage A.D."/>
            <person name="Cockerton H.M."/>
            <person name="Sreenivasaprasad S."/>
            <person name="Woodhall J.W."/>
            <person name="Lane C.R."/>
            <person name="Harrison R.J."/>
            <person name="Clarkson J.P."/>
        </authorList>
    </citation>
    <scope>NUCLEOTIDE SEQUENCE [LARGE SCALE GENOMIC DNA]</scope>
    <source>
        <strain evidence="3">RGR 97.0016</strain>
    </source>
</reference>
<dbReference type="OrthoDB" id="9984024at2759"/>
<dbReference type="SUPFAM" id="SSF48208">
    <property type="entry name" value="Six-hairpin glycosidases"/>
    <property type="match status" value="1"/>
</dbReference>
<comment type="caution">
    <text evidence="2">The sequence shown here is derived from an EMBL/GenBank/DDBJ whole genome shotgun (WGS) entry which is preliminary data.</text>
</comment>
<accession>A0A4Q4SRJ7</accession>
<evidence type="ECO:0000313" key="2">
    <source>
        <dbReference type="EMBL" id="RYO73073.1"/>
    </source>
</evidence>
<keyword evidence="3" id="KW-1185">Reference proteome</keyword>
<proteinExistence type="predicted"/>
<evidence type="ECO:0000256" key="1">
    <source>
        <dbReference type="SAM" id="SignalP"/>
    </source>
</evidence>
<dbReference type="GO" id="GO:0005975">
    <property type="term" value="P:carbohydrate metabolic process"/>
    <property type="evidence" value="ECO:0007669"/>
    <property type="project" value="InterPro"/>
</dbReference>